<keyword evidence="1" id="KW-0472">Membrane</keyword>
<dbReference type="Proteomes" id="UP000510821">
    <property type="component" value="Chromosome"/>
</dbReference>
<evidence type="ECO:0000313" key="2">
    <source>
        <dbReference type="EMBL" id="QLJ52438.1"/>
    </source>
</evidence>
<accession>A0A7D6BLL4</accession>
<dbReference type="KEGG" id="flt:Sv326_0263"/>
<feature type="transmembrane region" description="Helical" evidence="1">
    <location>
        <begin position="79"/>
        <end position="98"/>
    </location>
</feature>
<sequence>MFWILWFSLVVILLSSVVGVFSWNGSLLEIVKIKLAKKLWVLSVIGITLGLLLFAWSVLEIMNTPSLVAKFSRVPTTPSIWMWIAILLLVLGGFVVGLPTQIYQLKLTKLTRGMRQNLFYLGMFLLVISMLVLIWLLIPGNQLPA</sequence>
<evidence type="ECO:0000256" key="1">
    <source>
        <dbReference type="SAM" id="Phobius"/>
    </source>
</evidence>
<keyword evidence="1" id="KW-0812">Transmembrane</keyword>
<evidence type="ECO:0000313" key="3">
    <source>
        <dbReference type="Proteomes" id="UP000510821"/>
    </source>
</evidence>
<dbReference type="AlphaFoldDB" id="A0A7D6BLL4"/>
<feature type="transmembrane region" description="Helical" evidence="1">
    <location>
        <begin position="39"/>
        <end position="59"/>
    </location>
</feature>
<organism evidence="2 3">
    <name type="scientific">Fermentimicrarchaeum limneticum</name>
    <dbReference type="NCBI Taxonomy" id="2795018"/>
    <lineage>
        <taxon>Archaea</taxon>
        <taxon>Candidatus Micrarchaeota</taxon>
        <taxon>Candidatus Fermentimicrarchaeales</taxon>
        <taxon>Candidatus Fermentimicrarchaeaceae</taxon>
        <taxon>Candidatus Fermentimicrarchaeum</taxon>
    </lineage>
</organism>
<gene>
    <name evidence="2" type="ORF">Sv326_0263</name>
</gene>
<protein>
    <submittedName>
        <fullName evidence="2">Uncharacterized protein</fullName>
    </submittedName>
</protein>
<dbReference type="EMBL" id="CP058998">
    <property type="protein sequence ID" value="QLJ52438.1"/>
    <property type="molecule type" value="Genomic_DNA"/>
</dbReference>
<reference evidence="3" key="1">
    <citation type="submission" date="2020-07" db="EMBL/GenBank/DDBJ databases">
        <title>Metabolic diversity and evolutionary history of the archaeal phylum ###Micrarchaeota### uncovered from a freshwater lake metagenome.</title>
        <authorList>
            <person name="Kadnikov V.V."/>
            <person name="Savvichev A.S."/>
            <person name="Mardanov A.V."/>
            <person name="Beletsky A.V."/>
            <person name="Chupakov A.V."/>
            <person name="Kokryatskaya N.M."/>
            <person name="Pimenov N.V."/>
            <person name="Ravin N.V."/>
        </authorList>
    </citation>
    <scope>NUCLEOTIDE SEQUENCE [LARGE SCALE GENOMIC DNA]</scope>
</reference>
<name>A0A7D6BLL4_FERL1</name>
<proteinExistence type="predicted"/>
<keyword evidence="1" id="KW-1133">Transmembrane helix</keyword>
<feature type="transmembrane region" description="Helical" evidence="1">
    <location>
        <begin position="118"/>
        <end position="138"/>
    </location>
</feature>
<feature type="transmembrane region" description="Helical" evidence="1">
    <location>
        <begin position="6"/>
        <end position="27"/>
    </location>
</feature>